<dbReference type="PRINTS" id="PR00455">
    <property type="entry name" value="HTHTETR"/>
</dbReference>
<proteinExistence type="predicted"/>
<evidence type="ECO:0000256" key="3">
    <source>
        <dbReference type="SAM" id="MobiDB-lite"/>
    </source>
</evidence>
<dbReference type="InterPro" id="IPR001647">
    <property type="entry name" value="HTH_TetR"/>
</dbReference>
<organism evidence="5 6">
    <name type="scientific">Ramlibacter pinisoli</name>
    <dbReference type="NCBI Taxonomy" id="2682844"/>
    <lineage>
        <taxon>Bacteria</taxon>
        <taxon>Pseudomonadati</taxon>
        <taxon>Pseudomonadota</taxon>
        <taxon>Betaproteobacteria</taxon>
        <taxon>Burkholderiales</taxon>
        <taxon>Comamonadaceae</taxon>
        <taxon>Ramlibacter</taxon>
    </lineage>
</organism>
<gene>
    <name evidence="5" type="ORF">GON04_01490</name>
</gene>
<dbReference type="SUPFAM" id="SSF46689">
    <property type="entry name" value="Homeodomain-like"/>
    <property type="match status" value="1"/>
</dbReference>
<evidence type="ECO:0000256" key="1">
    <source>
        <dbReference type="ARBA" id="ARBA00023125"/>
    </source>
</evidence>
<dbReference type="Gene3D" id="1.10.357.10">
    <property type="entry name" value="Tetracycline Repressor, domain 2"/>
    <property type="match status" value="1"/>
</dbReference>
<evidence type="ECO:0000259" key="4">
    <source>
        <dbReference type="PROSITE" id="PS50977"/>
    </source>
</evidence>
<evidence type="ECO:0000313" key="5">
    <source>
        <dbReference type="EMBL" id="MVQ28105.1"/>
    </source>
</evidence>
<keyword evidence="6" id="KW-1185">Reference proteome</keyword>
<dbReference type="EMBL" id="WSEL01000003">
    <property type="protein sequence ID" value="MVQ28105.1"/>
    <property type="molecule type" value="Genomic_DNA"/>
</dbReference>
<evidence type="ECO:0000313" key="6">
    <source>
        <dbReference type="Proteomes" id="UP000469385"/>
    </source>
</evidence>
<reference evidence="5 6" key="1">
    <citation type="submission" date="2019-12" db="EMBL/GenBank/DDBJ databases">
        <authorList>
            <person name="Huq M.A."/>
        </authorList>
    </citation>
    <scope>NUCLEOTIDE SEQUENCE [LARGE SCALE GENOMIC DNA]</scope>
    <source>
        <strain evidence="5 6">MAH-25</strain>
    </source>
</reference>
<dbReference type="Proteomes" id="UP000469385">
    <property type="component" value="Unassembled WGS sequence"/>
</dbReference>
<dbReference type="RefSeq" id="WP_157396247.1">
    <property type="nucleotide sequence ID" value="NZ_WSEL01000003.1"/>
</dbReference>
<feature type="region of interest" description="Disordered" evidence="3">
    <location>
        <begin position="1"/>
        <end position="24"/>
    </location>
</feature>
<dbReference type="PANTHER" id="PTHR30055:SF181">
    <property type="entry name" value="BLR6905 PROTEIN"/>
    <property type="match status" value="1"/>
</dbReference>
<dbReference type="PANTHER" id="PTHR30055">
    <property type="entry name" value="HTH-TYPE TRANSCRIPTIONAL REGULATOR RUTR"/>
    <property type="match status" value="1"/>
</dbReference>
<feature type="compositionally biased region" description="Low complexity" evidence="3">
    <location>
        <begin position="12"/>
        <end position="23"/>
    </location>
</feature>
<dbReference type="GO" id="GO:0000976">
    <property type="term" value="F:transcription cis-regulatory region binding"/>
    <property type="evidence" value="ECO:0007669"/>
    <property type="project" value="TreeGrafter"/>
</dbReference>
<evidence type="ECO:0000256" key="2">
    <source>
        <dbReference type="PROSITE-ProRule" id="PRU00335"/>
    </source>
</evidence>
<sequence length="246" mass="27853">MTTGKKATRGGAKAPARAPQRLAPADRERQILDGAIAYFAEAGFSGQTRELSKRLGITQPLLYRYFASKQALIERVYDTVFAGRWDPEWIGLVEDHSLPLRERLVEFYRRYAQATHRPEWIRIYLHAGLSNPELNRRYIQLVRRELLPAICRELRRECGVAAPDVPVSEAEIEFVWTLHGGIFYQAVRRHVYKARIGGDVLSQLGFAVDSFLAGARTVYPRLLAQHAPQALEAPAPAPVPRRRKAA</sequence>
<protein>
    <submittedName>
        <fullName evidence="5">TetR family transcriptional regulator</fullName>
    </submittedName>
</protein>
<keyword evidence="1 2" id="KW-0238">DNA-binding</keyword>
<feature type="domain" description="HTH tetR-type" evidence="4">
    <location>
        <begin position="25"/>
        <end position="84"/>
    </location>
</feature>
<accession>A0A6N8ING7</accession>
<name>A0A6N8ING7_9BURK</name>
<comment type="caution">
    <text evidence="5">The sequence shown here is derived from an EMBL/GenBank/DDBJ whole genome shotgun (WGS) entry which is preliminary data.</text>
</comment>
<dbReference type="AlphaFoldDB" id="A0A6N8ING7"/>
<dbReference type="GO" id="GO:0003700">
    <property type="term" value="F:DNA-binding transcription factor activity"/>
    <property type="evidence" value="ECO:0007669"/>
    <property type="project" value="TreeGrafter"/>
</dbReference>
<dbReference type="PROSITE" id="PS50977">
    <property type="entry name" value="HTH_TETR_2"/>
    <property type="match status" value="1"/>
</dbReference>
<dbReference type="Pfam" id="PF00440">
    <property type="entry name" value="TetR_N"/>
    <property type="match status" value="1"/>
</dbReference>
<dbReference type="InterPro" id="IPR009057">
    <property type="entry name" value="Homeodomain-like_sf"/>
</dbReference>
<feature type="DNA-binding region" description="H-T-H motif" evidence="2">
    <location>
        <begin position="47"/>
        <end position="66"/>
    </location>
</feature>
<dbReference type="InterPro" id="IPR050109">
    <property type="entry name" value="HTH-type_TetR-like_transc_reg"/>
</dbReference>